<keyword evidence="4" id="KW-1185">Reference proteome</keyword>
<dbReference type="RefSeq" id="WP_228106073.1">
    <property type="nucleotide sequence ID" value="NZ_CP101637.1"/>
</dbReference>
<gene>
    <name evidence="3" type="ORF">TEMA_38780</name>
</gene>
<evidence type="ECO:0000259" key="2">
    <source>
        <dbReference type="Pfam" id="PF03703"/>
    </source>
</evidence>
<organism evidence="3 4">
    <name type="scientific">Terrisporobacter mayombei</name>
    <dbReference type="NCBI Taxonomy" id="1541"/>
    <lineage>
        <taxon>Bacteria</taxon>
        <taxon>Bacillati</taxon>
        <taxon>Bacillota</taxon>
        <taxon>Clostridia</taxon>
        <taxon>Peptostreptococcales</taxon>
        <taxon>Peptostreptococcaceae</taxon>
        <taxon>Terrisporobacter</taxon>
    </lineage>
</organism>
<keyword evidence="1" id="KW-1133">Transmembrane helix</keyword>
<evidence type="ECO:0000256" key="1">
    <source>
        <dbReference type="SAM" id="Phobius"/>
    </source>
</evidence>
<accession>A0ABY9Q854</accession>
<feature type="transmembrane region" description="Helical" evidence="1">
    <location>
        <begin position="12"/>
        <end position="36"/>
    </location>
</feature>
<protein>
    <recommendedName>
        <fullName evidence="2">YdbS-like PH domain-containing protein</fullName>
    </recommendedName>
</protein>
<proteinExistence type="predicted"/>
<reference evidence="3 4" key="1">
    <citation type="submission" date="2022-07" db="EMBL/GenBank/DDBJ databases">
        <title>Genome sequence of Terrisporobacter mayombei DSM6539.</title>
        <authorList>
            <person name="Boeer T."/>
            <person name="Bengelsdorf F.R."/>
            <person name="Daniel R."/>
            <person name="Poehlein A."/>
        </authorList>
    </citation>
    <scope>NUCLEOTIDE SEQUENCE [LARGE SCALE GENOMIC DNA]</scope>
    <source>
        <strain evidence="3 4">DSM 6539</strain>
    </source>
</reference>
<dbReference type="Pfam" id="PF03703">
    <property type="entry name" value="bPH_2"/>
    <property type="match status" value="1"/>
</dbReference>
<dbReference type="EMBL" id="CP101637">
    <property type="protein sequence ID" value="WMT83366.1"/>
    <property type="molecule type" value="Genomic_DNA"/>
</dbReference>
<keyword evidence="1" id="KW-0472">Membrane</keyword>
<keyword evidence="1" id="KW-0812">Transmembrane</keyword>
<name>A0ABY9Q854_9FIRM</name>
<dbReference type="PANTHER" id="PTHR34473">
    <property type="entry name" value="UPF0699 TRANSMEMBRANE PROTEIN YDBS"/>
    <property type="match status" value="1"/>
</dbReference>
<sequence>MKYEKLNKKSISCMFVASLVQFLVSSSILFVIWFIFGHHFPQIVVNIMIGLVLLDFLYLIVSPKIRYERYRYSITEDAIDVKEGFIFIERSIVPIERLHKIAIEKGPIDRVFKLSKVIVTTAGGDVTIKFLEDEKSEFIADTLKKKINEVAIESRLEKLDDLL</sequence>
<feature type="domain" description="YdbS-like PH" evidence="2">
    <location>
        <begin position="67"/>
        <end position="142"/>
    </location>
</feature>
<feature type="transmembrane region" description="Helical" evidence="1">
    <location>
        <begin position="42"/>
        <end position="61"/>
    </location>
</feature>
<dbReference type="InterPro" id="IPR005182">
    <property type="entry name" value="YdbS-like_PH"/>
</dbReference>
<evidence type="ECO:0000313" key="4">
    <source>
        <dbReference type="Proteomes" id="UP001235030"/>
    </source>
</evidence>
<evidence type="ECO:0000313" key="3">
    <source>
        <dbReference type="EMBL" id="WMT83366.1"/>
    </source>
</evidence>
<dbReference type="PANTHER" id="PTHR34473:SF2">
    <property type="entry name" value="UPF0699 TRANSMEMBRANE PROTEIN YDBT"/>
    <property type="match status" value="1"/>
</dbReference>
<dbReference type="Proteomes" id="UP001235030">
    <property type="component" value="Chromosome"/>
</dbReference>